<sequence>MKLFLKGFIRGAIPFIFMLVMSVWELIQGSSSDARTFLINGLIIMFLGIASVIYEINRWNFSKQIIVHYITMLLTVFPILLLSGYYPLSSFDDVLNVFLLFNKVGLMLFFATFIIAKVRREFRKRN</sequence>
<proteinExistence type="predicted"/>
<feature type="transmembrane region" description="Helical" evidence="1">
    <location>
        <begin position="7"/>
        <end position="24"/>
    </location>
</feature>
<feature type="transmembrane region" description="Helical" evidence="1">
    <location>
        <begin position="36"/>
        <end position="54"/>
    </location>
</feature>
<dbReference type="Pfam" id="PF11457">
    <property type="entry name" value="DUF3021"/>
    <property type="match status" value="1"/>
</dbReference>
<gene>
    <name evidence="2" type="ORF">SAMN04487752_1624</name>
</gene>
<accession>A0A1H0ZNF0</accession>
<dbReference type="InterPro" id="IPR021560">
    <property type="entry name" value="DUF3021"/>
</dbReference>
<protein>
    <recommendedName>
        <fullName evidence="4">DUF3021 domain-containing protein</fullName>
    </recommendedName>
</protein>
<evidence type="ECO:0000313" key="3">
    <source>
        <dbReference type="Proteomes" id="UP000199481"/>
    </source>
</evidence>
<dbReference type="Proteomes" id="UP000199481">
    <property type="component" value="Unassembled WGS sequence"/>
</dbReference>
<dbReference type="EMBL" id="FNJW01000008">
    <property type="protein sequence ID" value="SDQ28922.1"/>
    <property type="molecule type" value="Genomic_DNA"/>
</dbReference>
<keyword evidence="1" id="KW-0812">Transmembrane</keyword>
<feature type="transmembrane region" description="Helical" evidence="1">
    <location>
        <begin position="94"/>
        <end position="116"/>
    </location>
</feature>
<feature type="transmembrane region" description="Helical" evidence="1">
    <location>
        <begin position="66"/>
        <end position="88"/>
    </location>
</feature>
<organism evidence="2 3">
    <name type="scientific">Carnobacterium viridans</name>
    <dbReference type="NCBI Taxonomy" id="174587"/>
    <lineage>
        <taxon>Bacteria</taxon>
        <taxon>Bacillati</taxon>
        <taxon>Bacillota</taxon>
        <taxon>Bacilli</taxon>
        <taxon>Lactobacillales</taxon>
        <taxon>Carnobacteriaceae</taxon>
        <taxon>Carnobacterium</taxon>
    </lineage>
</organism>
<dbReference type="AlphaFoldDB" id="A0A1H0ZNF0"/>
<evidence type="ECO:0008006" key="4">
    <source>
        <dbReference type="Google" id="ProtNLM"/>
    </source>
</evidence>
<reference evidence="3" key="1">
    <citation type="submission" date="2016-10" db="EMBL/GenBank/DDBJ databases">
        <authorList>
            <person name="Varghese N."/>
            <person name="Submissions S."/>
        </authorList>
    </citation>
    <scope>NUCLEOTIDE SEQUENCE [LARGE SCALE GENOMIC DNA]</scope>
    <source>
        <strain evidence="3">MPL-11</strain>
    </source>
</reference>
<keyword evidence="1" id="KW-0472">Membrane</keyword>
<keyword evidence="1" id="KW-1133">Transmembrane helix</keyword>
<keyword evidence="3" id="KW-1185">Reference proteome</keyword>
<name>A0A1H0ZNF0_9LACT</name>
<evidence type="ECO:0000313" key="2">
    <source>
        <dbReference type="EMBL" id="SDQ28922.1"/>
    </source>
</evidence>
<dbReference type="RefSeq" id="WP_034538718.1">
    <property type="nucleotide sequence ID" value="NZ_CP084916.1"/>
</dbReference>
<evidence type="ECO:0000256" key="1">
    <source>
        <dbReference type="SAM" id="Phobius"/>
    </source>
</evidence>